<keyword evidence="1" id="KW-0813">Transport</keyword>
<evidence type="ECO:0000256" key="2">
    <source>
        <dbReference type="ARBA" id="ARBA00022741"/>
    </source>
</evidence>
<dbReference type="RefSeq" id="WP_158862708.1">
    <property type="nucleotide sequence ID" value="NZ_CP046401.1"/>
</dbReference>
<accession>A0A6I6JHZ4</accession>
<dbReference type="GO" id="GO:0005524">
    <property type="term" value="F:ATP binding"/>
    <property type="evidence" value="ECO:0007669"/>
    <property type="project" value="UniProtKB-KW"/>
</dbReference>
<dbReference type="InterPro" id="IPR003439">
    <property type="entry name" value="ABC_transporter-like_ATP-bd"/>
</dbReference>
<dbReference type="PANTHER" id="PTHR42734:SF21">
    <property type="entry name" value="IRON ABC TRANSPORTER, ATP-BINDING PROTEIN"/>
    <property type="match status" value="1"/>
</dbReference>
<dbReference type="Gene3D" id="3.40.50.300">
    <property type="entry name" value="P-loop containing nucleotide triphosphate hydrolases"/>
    <property type="match status" value="1"/>
</dbReference>
<evidence type="ECO:0000256" key="1">
    <source>
        <dbReference type="ARBA" id="ARBA00022448"/>
    </source>
</evidence>
<dbReference type="Proteomes" id="UP000428260">
    <property type="component" value="Chromosome"/>
</dbReference>
<dbReference type="PANTHER" id="PTHR42734">
    <property type="entry name" value="METAL TRANSPORT SYSTEM ATP-BINDING PROTEIN TM_0124-RELATED"/>
    <property type="match status" value="1"/>
</dbReference>
<dbReference type="KEGG" id="mcos:GM418_02200"/>
<reference evidence="5 6" key="1">
    <citation type="submission" date="2019-11" db="EMBL/GenBank/DDBJ databases">
        <authorList>
            <person name="Zheng R.K."/>
            <person name="Sun C.M."/>
        </authorList>
    </citation>
    <scope>NUCLEOTIDE SEQUENCE [LARGE SCALE GENOMIC DNA]</scope>
    <source>
        <strain evidence="5 6">WC007</strain>
    </source>
</reference>
<sequence>MSGQGFNIELDNLSVGYEQSGAKPLEILSGIDFSACPGEMVALIGSNGIGKSTLLRSLVGFQDYFSGNIKLNGDELKTIDSRDVAQIISFVSTENIRVANMTVFDLVAFGRFPYTNWIGRLTAEDKQKVGDAIKKVGLSGFESRQTIQLSDGERQRAMIARALAQDTPVIILDEPTAFLDVSNKYEIFHLLQILAKEKGKTIILSTHDLNIALREVDKLWIVTETGNYQGAPEDAVLNGWLNQLFKNENVGFDLQEGEYFFKKDFKAKVKVEGEGLSLTWTLRAFNRLGYQIVMKANPDFVVSVKENSWTYQKENTNETFGSIYELLMFLEK</sequence>
<keyword evidence="3 5" id="KW-0067">ATP-binding</keyword>
<gene>
    <name evidence="5" type="ORF">GM418_02200</name>
</gene>
<name>A0A6I6JHZ4_9BACT</name>
<dbReference type="Pfam" id="PF00005">
    <property type="entry name" value="ABC_tran"/>
    <property type="match status" value="1"/>
</dbReference>
<evidence type="ECO:0000313" key="6">
    <source>
        <dbReference type="Proteomes" id="UP000428260"/>
    </source>
</evidence>
<organism evidence="5 6">
    <name type="scientific">Maribellus comscasis</name>
    <dbReference type="NCBI Taxonomy" id="2681766"/>
    <lineage>
        <taxon>Bacteria</taxon>
        <taxon>Pseudomonadati</taxon>
        <taxon>Bacteroidota</taxon>
        <taxon>Bacteroidia</taxon>
        <taxon>Marinilabiliales</taxon>
        <taxon>Prolixibacteraceae</taxon>
        <taxon>Maribellus</taxon>
    </lineage>
</organism>
<dbReference type="CDD" id="cd03214">
    <property type="entry name" value="ABC_Iron-Siderophores_B12_Hemin"/>
    <property type="match status" value="1"/>
</dbReference>
<proteinExistence type="predicted"/>
<dbReference type="FunFam" id="3.40.50.300:FF:000134">
    <property type="entry name" value="Iron-enterobactin ABC transporter ATP-binding protein"/>
    <property type="match status" value="1"/>
</dbReference>
<dbReference type="SUPFAM" id="SSF52540">
    <property type="entry name" value="P-loop containing nucleoside triphosphate hydrolases"/>
    <property type="match status" value="1"/>
</dbReference>
<keyword evidence="6" id="KW-1185">Reference proteome</keyword>
<dbReference type="SMART" id="SM00382">
    <property type="entry name" value="AAA"/>
    <property type="match status" value="1"/>
</dbReference>
<feature type="domain" description="ABC transporter" evidence="4">
    <location>
        <begin position="8"/>
        <end position="249"/>
    </location>
</feature>
<dbReference type="InterPro" id="IPR027417">
    <property type="entry name" value="P-loop_NTPase"/>
</dbReference>
<dbReference type="InterPro" id="IPR003593">
    <property type="entry name" value="AAA+_ATPase"/>
</dbReference>
<dbReference type="PROSITE" id="PS50893">
    <property type="entry name" value="ABC_TRANSPORTER_2"/>
    <property type="match status" value="1"/>
</dbReference>
<dbReference type="EMBL" id="CP046401">
    <property type="protein sequence ID" value="QGY42505.1"/>
    <property type="molecule type" value="Genomic_DNA"/>
</dbReference>
<dbReference type="AlphaFoldDB" id="A0A6I6JHZ4"/>
<protein>
    <submittedName>
        <fullName evidence="5">ATP-binding cassette domain-containing protein</fullName>
    </submittedName>
</protein>
<evidence type="ECO:0000313" key="5">
    <source>
        <dbReference type="EMBL" id="QGY42505.1"/>
    </source>
</evidence>
<dbReference type="InterPro" id="IPR050153">
    <property type="entry name" value="Metal_Ion_Import_ABC"/>
</dbReference>
<dbReference type="GO" id="GO:0016887">
    <property type="term" value="F:ATP hydrolysis activity"/>
    <property type="evidence" value="ECO:0007669"/>
    <property type="project" value="InterPro"/>
</dbReference>
<evidence type="ECO:0000256" key="3">
    <source>
        <dbReference type="ARBA" id="ARBA00022840"/>
    </source>
</evidence>
<evidence type="ECO:0000259" key="4">
    <source>
        <dbReference type="PROSITE" id="PS50893"/>
    </source>
</evidence>
<keyword evidence="2" id="KW-0547">Nucleotide-binding</keyword>